<evidence type="ECO:0000256" key="2">
    <source>
        <dbReference type="ARBA" id="ARBA00022516"/>
    </source>
</evidence>
<keyword evidence="7 10" id="KW-0443">Lipid metabolism</keyword>
<dbReference type="OMA" id="VAFPQCL"/>
<dbReference type="PANTHER" id="PTHR11157:SF116">
    <property type="entry name" value="ELONGATION OF VERY LONG CHAIN FATTY ACIDS PROTEIN-RELATED"/>
    <property type="match status" value="1"/>
</dbReference>
<feature type="transmembrane region" description="Helical" evidence="10">
    <location>
        <begin position="95"/>
        <end position="116"/>
    </location>
</feature>
<sequence>MTSPDPIRLAFFKTPWPTLGVLAAYLLFVLKVGPKLMDRRQPFELRGVIKAYNIIQIVYNSALFVYVCYVVFSFYDLRCPITLPLGHKGKDLERLFANAYYINKLIDLVETVFFVLRKKSKQISFLHVFHHVSVILACYLLQTLHGHGGIGAWMVILNLIVHACMYTYYLLSSISPGVQKASLWWKKYITIIQLIQFALVMLHMIDMIMQSDCRAPRPGIYAFGFLYGALTVMFSKFYYQSYINPSRKKAKGSL</sequence>
<evidence type="ECO:0000313" key="12">
    <source>
        <dbReference type="RefSeq" id="XP_017022184.1"/>
    </source>
</evidence>
<dbReference type="Pfam" id="PF01151">
    <property type="entry name" value="ELO"/>
    <property type="match status" value="1"/>
</dbReference>
<dbReference type="GO" id="GO:0034625">
    <property type="term" value="P:fatty acid elongation, monounsaturated fatty acid"/>
    <property type="evidence" value="ECO:0007669"/>
    <property type="project" value="TreeGrafter"/>
</dbReference>
<evidence type="ECO:0000256" key="8">
    <source>
        <dbReference type="ARBA" id="ARBA00023136"/>
    </source>
</evidence>
<comment type="subcellular location">
    <subcellularLocation>
        <location evidence="1">Membrane</location>
        <topology evidence="1">Multi-pass membrane protein</topology>
    </subcellularLocation>
</comment>
<dbReference type="InterPro" id="IPR030457">
    <property type="entry name" value="ELO_CS"/>
</dbReference>
<feature type="transmembrane region" description="Helical" evidence="10">
    <location>
        <begin position="183"/>
        <end position="205"/>
    </location>
</feature>
<keyword evidence="6 10" id="KW-1133">Transmembrane helix</keyword>
<evidence type="ECO:0000256" key="9">
    <source>
        <dbReference type="ARBA" id="ARBA00023160"/>
    </source>
</evidence>
<keyword evidence="5 10" id="KW-0276">Fatty acid metabolism</keyword>
<feature type="transmembrane region" description="Helical" evidence="10">
    <location>
        <begin position="220"/>
        <end position="239"/>
    </location>
</feature>
<dbReference type="EC" id="2.3.1.199" evidence="10"/>
<feature type="transmembrane region" description="Helical" evidence="10">
    <location>
        <begin position="16"/>
        <end position="33"/>
    </location>
</feature>
<keyword evidence="11" id="KW-1185">Reference proteome</keyword>
<dbReference type="OrthoDB" id="434092at2759"/>
<evidence type="ECO:0000256" key="4">
    <source>
        <dbReference type="ARBA" id="ARBA00022692"/>
    </source>
</evidence>
<dbReference type="GO" id="GO:0009922">
    <property type="term" value="F:fatty acid elongase activity"/>
    <property type="evidence" value="ECO:0007669"/>
    <property type="project" value="UniProtKB-EC"/>
</dbReference>
<gene>
    <name evidence="12" type="primary">LOC108074588</name>
</gene>
<evidence type="ECO:0000256" key="3">
    <source>
        <dbReference type="ARBA" id="ARBA00022679"/>
    </source>
</evidence>
<reference evidence="12" key="2">
    <citation type="submission" date="2025-08" db="UniProtKB">
        <authorList>
            <consortium name="RefSeq"/>
        </authorList>
    </citation>
    <scope>IDENTIFICATION</scope>
    <source>
        <strain evidence="12">14028-0561.14</strain>
        <tissue evidence="12">Whole fly</tissue>
    </source>
</reference>
<dbReference type="GO" id="GO:0030148">
    <property type="term" value="P:sphingolipid biosynthetic process"/>
    <property type="evidence" value="ECO:0007669"/>
    <property type="project" value="TreeGrafter"/>
</dbReference>
<evidence type="ECO:0000256" key="6">
    <source>
        <dbReference type="ARBA" id="ARBA00022989"/>
    </source>
</evidence>
<feature type="transmembrane region" description="Helical" evidence="10">
    <location>
        <begin position="150"/>
        <end position="171"/>
    </location>
</feature>
<dbReference type="GO" id="GO:0042761">
    <property type="term" value="P:very long-chain fatty acid biosynthetic process"/>
    <property type="evidence" value="ECO:0007669"/>
    <property type="project" value="TreeGrafter"/>
</dbReference>
<keyword evidence="4 10" id="KW-0812">Transmembrane</keyword>
<keyword evidence="2 10" id="KW-0444">Lipid biosynthesis</keyword>
<evidence type="ECO:0000256" key="1">
    <source>
        <dbReference type="ARBA" id="ARBA00004141"/>
    </source>
</evidence>
<organism evidence="11 12">
    <name type="scientific">Drosophila kikkawai</name>
    <name type="common">Fruit fly</name>
    <dbReference type="NCBI Taxonomy" id="30033"/>
    <lineage>
        <taxon>Eukaryota</taxon>
        <taxon>Metazoa</taxon>
        <taxon>Ecdysozoa</taxon>
        <taxon>Arthropoda</taxon>
        <taxon>Hexapoda</taxon>
        <taxon>Insecta</taxon>
        <taxon>Pterygota</taxon>
        <taxon>Neoptera</taxon>
        <taxon>Endopterygota</taxon>
        <taxon>Diptera</taxon>
        <taxon>Brachycera</taxon>
        <taxon>Muscomorpha</taxon>
        <taxon>Ephydroidea</taxon>
        <taxon>Drosophilidae</taxon>
        <taxon>Drosophila</taxon>
        <taxon>Sophophora</taxon>
    </lineage>
</organism>
<evidence type="ECO:0000256" key="7">
    <source>
        <dbReference type="ARBA" id="ARBA00023098"/>
    </source>
</evidence>
<dbReference type="PANTHER" id="PTHR11157">
    <property type="entry name" value="FATTY ACID ACYL TRANSFERASE-RELATED"/>
    <property type="match status" value="1"/>
</dbReference>
<comment type="similarity">
    <text evidence="10">Belongs to the ELO family.</text>
</comment>
<dbReference type="AlphaFoldDB" id="A0A6P4IEQ6"/>
<dbReference type="PROSITE" id="PS01188">
    <property type="entry name" value="ELO"/>
    <property type="match status" value="1"/>
</dbReference>
<dbReference type="GO" id="GO:0019367">
    <property type="term" value="P:fatty acid elongation, saturated fatty acid"/>
    <property type="evidence" value="ECO:0007669"/>
    <property type="project" value="TreeGrafter"/>
</dbReference>
<dbReference type="GO" id="GO:0005789">
    <property type="term" value="C:endoplasmic reticulum membrane"/>
    <property type="evidence" value="ECO:0007669"/>
    <property type="project" value="TreeGrafter"/>
</dbReference>
<dbReference type="RefSeq" id="XP_017022184.1">
    <property type="nucleotide sequence ID" value="XM_017166695.3"/>
</dbReference>
<dbReference type="Proteomes" id="UP001652661">
    <property type="component" value="Chromosome 2L"/>
</dbReference>
<comment type="catalytic activity">
    <reaction evidence="10">
        <text>a very-long-chain acyl-CoA + malonyl-CoA + H(+) = a very-long-chain 3-oxoacyl-CoA + CO2 + CoA</text>
        <dbReference type="Rhea" id="RHEA:32727"/>
        <dbReference type="ChEBI" id="CHEBI:15378"/>
        <dbReference type="ChEBI" id="CHEBI:16526"/>
        <dbReference type="ChEBI" id="CHEBI:57287"/>
        <dbReference type="ChEBI" id="CHEBI:57384"/>
        <dbReference type="ChEBI" id="CHEBI:90725"/>
        <dbReference type="ChEBI" id="CHEBI:90736"/>
        <dbReference type="EC" id="2.3.1.199"/>
    </reaction>
</comment>
<dbReference type="GeneID" id="108074588"/>
<keyword evidence="8 10" id="KW-0472">Membrane</keyword>
<feature type="transmembrane region" description="Helical" evidence="10">
    <location>
        <begin position="123"/>
        <end position="144"/>
    </location>
</feature>
<name>A0A6P4IEQ6_DROKI</name>
<accession>A0A6P4IEQ6</accession>
<reference evidence="11" key="1">
    <citation type="submission" date="2025-05" db="UniProtKB">
        <authorList>
            <consortium name="RefSeq"/>
        </authorList>
    </citation>
    <scope>NUCLEOTIDE SEQUENCE [LARGE SCALE GENOMIC DNA]</scope>
    <source>
        <strain evidence="11">14028-0561.14</strain>
    </source>
</reference>
<evidence type="ECO:0000256" key="5">
    <source>
        <dbReference type="ARBA" id="ARBA00022832"/>
    </source>
</evidence>
<feature type="transmembrane region" description="Helical" evidence="10">
    <location>
        <begin position="54"/>
        <end position="75"/>
    </location>
</feature>
<keyword evidence="3 10" id="KW-0808">Transferase</keyword>
<keyword evidence="9 10" id="KW-0275">Fatty acid biosynthesis</keyword>
<proteinExistence type="inferred from homology"/>
<evidence type="ECO:0000256" key="10">
    <source>
        <dbReference type="RuleBase" id="RU361115"/>
    </source>
</evidence>
<protein>
    <recommendedName>
        <fullName evidence="10">Elongation of very long chain fatty acids protein</fullName>
        <ecNumber evidence="10">2.3.1.199</ecNumber>
    </recommendedName>
    <alternativeName>
        <fullName evidence="10">Very-long-chain 3-oxoacyl-CoA synthase</fullName>
    </alternativeName>
</protein>
<dbReference type="InterPro" id="IPR002076">
    <property type="entry name" value="ELO_fam"/>
</dbReference>
<dbReference type="GO" id="GO:0034626">
    <property type="term" value="P:fatty acid elongation, polyunsaturated fatty acid"/>
    <property type="evidence" value="ECO:0007669"/>
    <property type="project" value="TreeGrafter"/>
</dbReference>
<evidence type="ECO:0000313" key="11">
    <source>
        <dbReference type="Proteomes" id="UP001652661"/>
    </source>
</evidence>